<evidence type="ECO:0000259" key="2">
    <source>
        <dbReference type="Pfam" id="PF15045"/>
    </source>
</evidence>
<dbReference type="VEuPathDB" id="VectorBase:LLOJ002898"/>
<dbReference type="Proteomes" id="UP000092461">
    <property type="component" value="Unassembled WGS sequence"/>
</dbReference>
<feature type="compositionally biased region" description="Acidic residues" evidence="1">
    <location>
        <begin position="16"/>
        <end position="34"/>
    </location>
</feature>
<sequence>MSNPIPPLVCDTPPPIDDDFEPFDDDFGAFEGADDSMSPREEKTSTLEHKYDLPVPEIPVVVEPPRHEVLPAEREDPLGESAVDAVQQNPKEVEALETQEKVEEKVIVEEESSAVQKELRLGEDLAGKRCESPPSLVLSEDFSCSSDDAPAEENSNSCDEISLPSFHLDSGGASKSATPTHLHVPDNTDVNFVISDDKASQDGEEFDDFAEFASAAADMPRQEADGEEAAPPENSEIPSEGNLQEFTSAKAEISIPCEETIDFVADFSQFDVPADVPVAANVVVNQSVDNQGDDDDEFGDFSDFQQPEAAPTAVIDTNNLNSQFLSALSLMFPKGEEDSPEGAKSTEENTKIDTELAQKSQILLDLKDFEASKALQYQWPNSTSNQSLIRSLGIDSRNILHGGKWNSSMPRFAANLGFSPLQPMKPGASSSTHRVEGSDKLTSTAPSEVPAAQFDWTSAGLVNPLDGTPKVLVPKSDDAEDTKEQHEPPAASTVAVAAAAAGDAPVAQPDDVNVAKEVSTRVSSNVLPQSFSQPLRETHIFTPSKSSNPVSREVGEGGTIAAENKIVVKEYRDVEYNPDKVVRLDEDFSDFAEFKSSSNSDSVESSTNRVTIS</sequence>
<feature type="compositionally biased region" description="Pro residues" evidence="1">
    <location>
        <begin position="1"/>
        <end position="15"/>
    </location>
</feature>
<feature type="domain" description="Aftiphilin clathrin-binding box" evidence="2">
    <location>
        <begin position="365"/>
        <end position="426"/>
    </location>
</feature>
<dbReference type="GO" id="GO:0030276">
    <property type="term" value="F:clathrin binding"/>
    <property type="evidence" value="ECO:0007669"/>
    <property type="project" value="InterPro"/>
</dbReference>
<feature type="region of interest" description="Disordered" evidence="1">
    <location>
        <begin position="218"/>
        <end position="240"/>
    </location>
</feature>
<keyword evidence="4" id="KW-1185">Reference proteome</keyword>
<dbReference type="EMBL" id="AJWK01009449">
    <property type="status" value="NOT_ANNOTATED_CDS"/>
    <property type="molecule type" value="Genomic_DNA"/>
</dbReference>
<dbReference type="EnsemblMetazoa" id="LLOJ002898-RA">
    <property type="protein sequence ID" value="LLOJ002898-PA"/>
    <property type="gene ID" value="LLOJ002898"/>
</dbReference>
<proteinExistence type="predicted"/>
<feature type="region of interest" description="Disordered" evidence="1">
    <location>
        <begin position="169"/>
        <end position="188"/>
    </location>
</feature>
<dbReference type="AlphaFoldDB" id="A0A1B0CEX8"/>
<feature type="compositionally biased region" description="Basic and acidic residues" evidence="1">
    <location>
        <begin position="37"/>
        <end position="51"/>
    </location>
</feature>
<protein>
    <recommendedName>
        <fullName evidence="2">Aftiphilin clathrin-binding box domain-containing protein</fullName>
    </recommendedName>
</protein>
<dbReference type="GO" id="GO:0032588">
    <property type="term" value="C:trans-Golgi network membrane"/>
    <property type="evidence" value="ECO:0007669"/>
    <property type="project" value="InterPro"/>
</dbReference>
<dbReference type="InterPro" id="IPR046359">
    <property type="entry name" value="Aftin-like"/>
</dbReference>
<dbReference type="PANTHER" id="PTHR16156">
    <property type="entry name" value="AFTIPHILIN A-RELATED"/>
    <property type="match status" value="1"/>
</dbReference>
<dbReference type="GO" id="GO:0030121">
    <property type="term" value="C:AP-1 adaptor complex"/>
    <property type="evidence" value="ECO:0007669"/>
    <property type="project" value="TreeGrafter"/>
</dbReference>
<dbReference type="PANTHER" id="PTHR16156:SF10">
    <property type="entry name" value="AFTIPHILIN-RELATED"/>
    <property type="match status" value="1"/>
</dbReference>
<organism evidence="3 4">
    <name type="scientific">Lutzomyia longipalpis</name>
    <name type="common">Sand fly</name>
    <dbReference type="NCBI Taxonomy" id="7200"/>
    <lineage>
        <taxon>Eukaryota</taxon>
        <taxon>Metazoa</taxon>
        <taxon>Ecdysozoa</taxon>
        <taxon>Arthropoda</taxon>
        <taxon>Hexapoda</taxon>
        <taxon>Insecta</taxon>
        <taxon>Pterygota</taxon>
        <taxon>Neoptera</taxon>
        <taxon>Endopterygota</taxon>
        <taxon>Diptera</taxon>
        <taxon>Nematocera</taxon>
        <taxon>Psychodoidea</taxon>
        <taxon>Psychodidae</taxon>
        <taxon>Lutzomyia</taxon>
        <taxon>Lutzomyia</taxon>
    </lineage>
</organism>
<evidence type="ECO:0000313" key="3">
    <source>
        <dbReference type="EnsemblMetazoa" id="LLOJ002898-PA"/>
    </source>
</evidence>
<feature type="region of interest" description="Disordered" evidence="1">
    <location>
        <begin position="423"/>
        <end position="445"/>
    </location>
</feature>
<dbReference type="EMBL" id="AJWK01009450">
    <property type="status" value="NOT_ANNOTATED_CDS"/>
    <property type="molecule type" value="Genomic_DNA"/>
</dbReference>
<dbReference type="VEuPathDB" id="VectorBase:LLONM1_008772"/>
<evidence type="ECO:0000313" key="4">
    <source>
        <dbReference type="Proteomes" id="UP000092461"/>
    </source>
</evidence>
<dbReference type="EMBL" id="AJWK01009451">
    <property type="status" value="NOT_ANNOTATED_CDS"/>
    <property type="molecule type" value="Genomic_DNA"/>
</dbReference>
<evidence type="ECO:0000256" key="1">
    <source>
        <dbReference type="SAM" id="MobiDB-lite"/>
    </source>
</evidence>
<reference evidence="3" key="1">
    <citation type="submission" date="2020-05" db="UniProtKB">
        <authorList>
            <consortium name="EnsemblMetazoa"/>
        </authorList>
    </citation>
    <scope>IDENTIFICATION</scope>
    <source>
        <strain evidence="3">Jacobina</strain>
    </source>
</reference>
<dbReference type="Pfam" id="PF15045">
    <property type="entry name" value="Clathrin_bdg"/>
    <property type="match status" value="1"/>
</dbReference>
<accession>A0A1B0CEX8</accession>
<feature type="region of interest" description="Disordered" evidence="1">
    <location>
        <begin position="141"/>
        <end position="163"/>
    </location>
</feature>
<dbReference type="InterPro" id="IPR029205">
    <property type="entry name" value="Clathrin-bd"/>
</dbReference>
<name>A0A1B0CEX8_LUTLO</name>
<feature type="region of interest" description="Disordered" evidence="1">
    <location>
        <begin position="1"/>
        <end position="51"/>
    </location>
</feature>